<sequence>MILSLVYWQHYAQTWGSRKPRSTCVLRGFLVSLASSIGIDDIHADVVTIIDRVDHGTNTLSGAT</sequence>
<name>A0ABP9B969_9MICC</name>
<evidence type="ECO:0000313" key="1">
    <source>
        <dbReference type="EMBL" id="GAA4792244.1"/>
    </source>
</evidence>
<proteinExistence type="predicted"/>
<protein>
    <submittedName>
        <fullName evidence="1">Uncharacterized protein</fullName>
    </submittedName>
</protein>
<dbReference type="EMBL" id="BAABKP010000001">
    <property type="protein sequence ID" value="GAA4792244.1"/>
    <property type="molecule type" value="Genomic_DNA"/>
</dbReference>
<comment type="caution">
    <text evidence="1">The sequence shown here is derived from an EMBL/GenBank/DDBJ whole genome shotgun (WGS) entry which is preliminary data.</text>
</comment>
<organism evidence="1 2">
    <name type="scientific">Rothia endophytica</name>
    <dbReference type="NCBI Taxonomy" id="1324766"/>
    <lineage>
        <taxon>Bacteria</taxon>
        <taxon>Bacillati</taxon>
        <taxon>Actinomycetota</taxon>
        <taxon>Actinomycetes</taxon>
        <taxon>Micrococcales</taxon>
        <taxon>Micrococcaceae</taxon>
        <taxon>Rothia</taxon>
    </lineage>
</organism>
<evidence type="ECO:0000313" key="2">
    <source>
        <dbReference type="Proteomes" id="UP001500187"/>
    </source>
</evidence>
<dbReference type="Proteomes" id="UP001500187">
    <property type="component" value="Unassembled WGS sequence"/>
</dbReference>
<keyword evidence="2" id="KW-1185">Reference proteome</keyword>
<reference evidence="2" key="1">
    <citation type="journal article" date="2019" name="Int. J. Syst. Evol. Microbiol.">
        <title>The Global Catalogue of Microorganisms (GCM) 10K type strain sequencing project: providing services to taxonomists for standard genome sequencing and annotation.</title>
        <authorList>
            <consortium name="The Broad Institute Genomics Platform"/>
            <consortium name="The Broad Institute Genome Sequencing Center for Infectious Disease"/>
            <person name="Wu L."/>
            <person name="Ma J."/>
        </authorList>
    </citation>
    <scope>NUCLEOTIDE SEQUENCE [LARGE SCALE GENOMIC DNA]</scope>
    <source>
        <strain evidence="2">JCM 18541</strain>
    </source>
</reference>
<accession>A0ABP9B969</accession>
<gene>
    <name evidence="1" type="ORF">GCM10023352_08390</name>
</gene>